<keyword evidence="3" id="KW-1185">Reference proteome</keyword>
<protein>
    <submittedName>
        <fullName evidence="2">Uncharacterized protein</fullName>
    </submittedName>
</protein>
<sequence>MLTFGISLFLLSQGPFLPHSVLFSFIPILSLSVSLFFSLSVSLLVCLCPSLSRQHFSFPALFIYGHTSSGKTYVVQILLKTLEVRIIYKFFS</sequence>
<keyword evidence="1" id="KW-0472">Membrane</keyword>
<feature type="transmembrane region" description="Helical" evidence="1">
    <location>
        <begin position="28"/>
        <end position="48"/>
    </location>
</feature>
<keyword evidence="1" id="KW-0812">Transmembrane</keyword>
<dbReference type="Proteomes" id="UP000694406">
    <property type="component" value="Unplaced"/>
</dbReference>
<name>A0A8C5SVF4_LATLA</name>
<dbReference type="Ensembl" id="ENSLLTT00000024319.1">
    <property type="protein sequence ID" value="ENSLLTP00000023460.1"/>
    <property type="gene ID" value="ENSLLTG00000017331.1"/>
</dbReference>
<evidence type="ECO:0000313" key="3">
    <source>
        <dbReference type="Proteomes" id="UP000694406"/>
    </source>
</evidence>
<keyword evidence="1" id="KW-1133">Transmembrane helix</keyword>
<evidence type="ECO:0000256" key="1">
    <source>
        <dbReference type="SAM" id="Phobius"/>
    </source>
</evidence>
<organism evidence="2 3">
    <name type="scientific">Laticauda laticaudata</name>
    <name type="common">Blue-ringed sea krait</name>
    <name type="synonym">Blue-lipped sea krait</name>
    <dbReference type="NCBI Taxonomy" id="8630"/>
    <lineage>
        <taxon>Eukaryota</taxon>
        <taxon>Metazoa</taxon>
        <taxon>Chordata</taxon>
        <taxon>Craniata</taxon>
        <taxon>Vertebrata</taxon>
        <taxon>Euteleostomi</taxon>
        <taxon>Lepidosauria</taxon>
        <taxon>Squamata</taxon>
        <taxon>Bifurcata</taxon>
        <taxon>Unidentata</taxon>
        <taxon>Episquamata</taxon>
        <taxon>Toxicofera</taxon>
        <taxon>Serpentes</taxon>
        <taxon>Colubroidea</taxon>
        <taxon>Elapidae</taxon>
        <taxon>Laticaudinae</taxon>
        <taxon>Laticauda</taxon>
    </lineage>
</organism>
<dbReference type="AlphaFoldDB" id="A0A8C5SVF4"/>
<reference evidence="2" key="1">
    <citation type="submission" date="2025-08" db="UniProtKB">
        <authorList>
            <consortium name="Ensembl"/>
        </authorList>
    </citation>
    <scope>IDENTIFICATION</scope>
</reference>
<accession>A0A8C5SVF4</accession>
<proteinExistence type="predicted"/>
<evidence type="ECO:0000313" key="2">
    <source>
        <dbReference type="Ensembl" id="ENSLLTP00000023460.1"/>
    </source>
</evidence>
<reference evidence="2" key="2">
    <citation type="submission" date="2025-09" db="UniProtKB">
        <authorList>
            <consortium name="Ensembl"/>
        </authorList>
    </citation>
    <scope>IDENTIFICATION</scope>
</reference>